<dbReference type="GeneID" id="107387336"/>
<keyword evidence="2" id="KW-0597">Phosphoprotein</keyword>
<dbReference type="OrthoDB" id="9415738at2759"/>
<dbReference type="Bgee" id="ENSNFUG00015016406">
    <property type="expression patterns" value="Expressed in liver and 3 other cell types or tissues"/>
</dbReference>
<dbReference type="KEGG" id="nfu:107387336"/>
<dbReference type="Proteomes" id="UP000694548">
    <property type="component" value="Chromosome sgr12"/>
</dbReference>
<reference evidence="8" key="4">
    <citation type="submission" date="2025-05" db="UniProtKB">
        <authorList>
            <consortium name="Ensembl"/>
        </authorList>
    </citation>
    <scope>IDENTIFICATION</scope>
</reference>
<keyword evidence="5" id="KW-0833">Ubl conjugation pathway</keyword>
<dbReference type="AlphaFoldDB" id="A0A1A7ZYF3"/>
<keyword evidence="4" id="KW-0677">Repeat</keyword>
<dbReference type="OMA" id="VVSDSWH"/>
<evidence type="ECO:0000256" key="4">
    <source>
        <dbReference type="ARBA" id="ARBA00022737"/>
    </source>
</evidence>
<evidence type="ECO:0000256" key="6">
    <source>
        <dbReference type="SAM" id="MobiDB-lite"/>
    </source>
</evidence>
<evidence type="ECO:0000256" key="3">
    <source>
        <dbReference type="ARBA" id="ARBA00022614"/>
    </source>
</evidence>
<gene>
    <name evidence="7" type="primary">LRRC41</name>
    <name evidence="8" type="synonym">lrrc41</name>
</gene>
<dbReference type="RefSeq" id="XP_015817737.1">
    <property type="nucleotide sequence ID" value="XM_015962251.3"/>
</dbReference>
<evidence type="ECO:0000313" key="8">
    <source>
        <dbReference type="Ensembl" id="ENSNFUP00015033511.1"/>
    </source>
</evidence>
<feature type="compositionally biased region" description="Basic and acidic residues" evidence="6">
    <location>
        <begin position="246"/>
        <end position="259"/>
    </location>
</feature>
<dbReference type="CTD" id="10489"/>
<reference evidence="7" key="2">
    <citation type="submission" date="2016-05" db="EMBL/GenBank/DDBJ databases">
        <authorList>
            <person name="Lavstsen T."/>
            <person name="Jespersen J.S."/>
        </authorList>
    </citation>
    <scope>NUCLEOTIDE SEQUENCE</scope>
    <source>
        <tissue evidence="7">Brain</tissue>
    </source>
</reference>
<dbReference type="SUPFAM" id="SSF52047">
    <property type="entry name" value="RNI-like"/>
    <property type="match status" value="1"/>
</dbReference>
<evidence type="ECO:0000256" key="5">
    <source>
        <dbReference type="ARBA" id="ARBA00022786"/>
    </source>
</evidence>
<proteinExistence type="predicted"/>
<keyword evidence="3" id="KW-0433">Leucine-rich repeat</keyword>
<dbReference type="EMBL" id="HADY01008821">
    <property type="protein sequence ID" value="SBP47306.1"/>
    <property type="molecule type" value="Transcribed_RNA"/>
</dbReference>
<dbReference type="GeneTree" id="ENSGT00390000015908"/>
<dbReference type="InterPro" id="IPR026137">
    <property type="entry name" value="Leu_rpt_41"/>
</dbReference>
<dbReference type="PANTHER" id="PTHR15354">
    <property type="entry name" value="MUF1"/>
    <property type="match status" value="1"/>
</dbReference>
<sequence length="643" mass="71564">MPVSETDGSLRERCFQAVGRHFAALGTEAVLALPSRLISDLLPYLTVCQLDQVQPVLNRRGISTFPGWFKILQDLSGFTTALKFNTEEKAKQEVMRFLFILVFYGFRNRYITRHGTHLKSRSFLLAAASCIEEVLVLDITNRCLNSLTCDQRALITLLEKNVRRVGCSLADLAGTEAPAVLYTLHRLFDHGAATKLCMNMDSPTVLAWLLHGRGTQYVNPKMKKPNQICCTSETSSANEQVASLHPHTEASDAEEDHRTPSKRPRLDNMVLGDSGDLVFTVDPRVLCQTFGCSAAPSAEVCSRGQIECLEIRSCTPDSLKVLSPALPTFFCLRSLTLLNSSILKENDVLDVAAALKKLSDSSCSSLTELSIGVLPSIELMINIVESFPRLTSLSVEIQKAFWLPPDIFHPPLSAESELPLEKLTVKISDDQTDVRFITSLLSRSPHLTVLHVVGLRPTGSTQRQLLSAISESNRHLRFLDFEDMKLCGCLPEILNLLRACKLEELRLGDCRLLENCVNQEESVQQLVAALKMVPSLCKLSLAQNRLSKSVCVLAHLFSGSSQSPIKHLDISSNFILPADMLEFAKRLRSLSPLQGLTLDLRKNPADRDLDTWNKALQRLRPFRLILDNGWKSTDTMLDHVSNM</sequence>
<protein>
    <recommendedName>
        <fullName evidence="1">Leucine-rich repeat-containing protein 41</fullName>
    </recommendedName>
</protein>
<dbReference type="PANTHER" id="PTHR15354:SF1">
    <property type="entry name" value="LEUCINE-RICH REPEAT-CONTAINING PROTEIN 41"/>
    <property type="match status" value="1"/>
</dbReference>
<dbReference type="Gene3D" id="3.80.10.10">
    <property type="entry name" value="Ribonuclease Inhibitor"/>
    <property type="match status" value="1"/>
</dbReference>
<name>A0A1A7ZYF3_NOTFU</name>
<reference evidence="8" key="1">
    <citation type="submission" date="2014-08" db="EMBL/GenBank/DDBJ databases">
        <authorList>
            <person name="Senf B."/>
            <person name="Petzold A."/>
            <person name="Downie B.R."/>
            <person name="Koch P."/>
            <person name="Platzer M."/>
        </authorList>
    </citation>
    <scope>NUCLEOTIDE SEQUENCE [LARGE SCALE GENOMIC DNA]</scope>
    <source>
        <strain evidence="8">GRZ</strain>
    </source>
</reference>
<evidence type="ECO:0000313" key="7">
    <source>
        <dbReference type="EMBL" id="SBP47306.1"/>
    </source>
</evidence>
<dbReference type="InterPro" id="IPR032675">
    <property type="entry name" value="LRR_dom_sf"/>
</dbReference>
<evidence type="ECO:0000313" key="9">
    <source>
        <dbReference type="Proteomes" id="UP000694548"/>
    </source>
</evidence>
<keyword evidence="9" id="KW-1185">Reference proteome</keyword>
<dbReference type="EMBL" id="HAEJ01003121">
    <property type="protein sequence ID" value="SBS43578.1"/>
    <property type="molecule type" value="Transcribed_RNA"/>
</dbReference>
<evidence type="ECO:0000256" key="2">
    <source>
        <dbReference type="ARBA" id="ARBA00022553"/>
    </source>
</evidence>
<accession>A0A1A7ZYF3</accession>
<feature type="region of interest" description="Disordered" evidence="6">
    <location>
        <begin position="240"/>
        <end position="267"/>
    </location>
</feature>
<organism evidence="7">
    <name type="scientific">Nothobranchius furzeri</name>
    <name type="common">Turquoise killifish</name>
    <dbReference type="NCBI Taxonomy" id="105023"/>
    <lineage>
        <taxon>Eukaryota</taxon>
        <taxon>Metazoa</taxon>
        <taxon>Chordata</taxon>
        <taxon>Craniata</taxon>
        <taxon>Vertebrata</taxon>
        <taxon>Euteleostomi</taxon>
        <taxon>Actinopterygii</taxon>
        <taxon>Neopterygii</taxon>
        <taxon>Teleostei</taxon>
        <taxon>Neoteleostei</taxon>
        <taxon>Acanthomorphata</taxon>
        <taxon>Ovalentaria</taxon>
        <taxon>Atherinomorphae</taxon>
        <taxon>Cyprinodontiformes</taxon>
        <taxon>Nothobranchiidae</taxon>
        <taxon>Nothobranchius</taxon>
    </lineage>
</organism>
<evidence type="ECO:0000256" key="1">
    <source>
        <dbReference type="ARBA" id="ARBA00014201"/>
    </source>
</evidence>
<reference evidence="7" key="3">
    <citation type="submission" date="2016-06" db="EMBL/GenBank/DDBJ databases">
        <title>The genome of a short-lived fish provides insights into sex chromosome evolution and the genetic control of aging.</title>
        <authorList>
            <person name="Reichwald K."/>
            <person name="Felder M."/>
            <person name="Petzold A."/>
            <person name="Koch P."/>
            <person name="Groth M."/>
            <person name="Platzer M."/>
        </authorList>
    </citation>
    <scope>NUCLEOTIDE SEQUENCE</scope>
    <source>
        <tissue evidence="7">Brain</tissue>
    </source>
</reference>
<dbReference type="Ensembl" id="ENSNFUT00015035017.1">
    <property type="protein sequence ID" value="ENSNFUP00015033511.1"/>
    <property type="gene ID" value="ENSNFUG00015016406.1"/>
</dbReference>